<comment type="similarity">
    <text evidence="2">Belongs to the cation diffusion facilitator (CDF) transporter (TC 2.A.4) family. SLC30A subfamily.</text>
</comment>
<gene>
    <name evidence="13" type="primary">LOC104743746</name>
</gene>
<evidence type="ECO:0000256" key="6">
    <source>
        <dbReference type="ARBA" id="ARBA00022989"/>
    </source>
</evidence>
<dbReference type="RefSeq" id="XP_010463097.1">
    <property type="nucleotide sequence ID" value="XM_010464795.1"/>
</dbReference>
<comment type="subcellular location">
    <subcellularLocation>
        <location evidence="1">Membrane</location>
        <topology evidence="1">Multi-pass membrane protein</topology>
    </subcellularLocation>
</comment>
<dbReference type="PANTHER" id="PTHR11562:SF100">
    <property type="entry name" value="METAL TOLERANCE PROTEIN A2"/>
    <property type="match status" value="1"/>
</dbReference>
<keyword evidence="4 9" id="KW-0812">Transmembrane</keyword>
<feature type="transmembrane region" description="Helical" evidence="9">
    <location>
        <begin position="63"/>
        <end position="84"/>
    </location>
</feature>
<dbReference type="PANTHER" id="PTHR11562">
    <property type="entry name" value="CATION EFFLUX PROTEIN/ ZINC TRANSPORTER"/>
    <property type="match status" value="1"/>
</dbReference>
<evidence type="ECO:0000256" key="9">
    <source>
        <dbReference type="SAM" id="Phobius"/>
    </source>
</evidence>
<accession>A0ABM0VYJ1</accession>
<reference evidence="13" key="2">
    <citation type="submission" date="2025-08" db="UniProtKB">
        <authorList>
            <consortium name="RefSeq"/>
        </authorList>
    </citation>
    <scope>IDENTIFICATION</scope>
    <source>
        <tissue evidence="13">Leaf</tissue>
    </source>
</reference>
<dbReference type="InterPro" id="IPR058533">
    <property type="entry name" value="Cation_efflux_TM"/>
</dbReference>
<keyword evidence="8 9" id="KW-0472">Membrane</keyword>
<feature type="transmembrane region" description="Helical" evidence="9">
    <location>
        <begin position="29"/>
        <end position="51"/>
    </location>
</feature>
<feature type="transmembrane region" description="Helical" evidence="9">
    <location>
        <begin position="119"/>
        <end position="141"/>
    </location>
</feature>
<evidence type="ECO:0000313" key="13">
    <source>
        <dbReference type="RefSeq" id="XP_010463097.1"/>
    </source>
</evidence>
<dbReference type="InterPro" id="IPR027469">
    <property type="entry name" value="Cation_efflux_TMD_sf"/>
</dbReference>
<dbReference type="NCBIfam" id="TIGR01297">
    <property type="entry name" value="CDF"/>
    <property type="match status" value="1"/>
</dbReference>
<keyword evidence="3" id="KW-0813">Transport</keyword>
<keyword evidence="6 9" id="KW-1133">Transmembrane helix</keyword>
<protein>
    <submittedName>
        <fullName evidence="13">Metal tolerance protein A2-like</fullName>
    </submittedName>
</protein>
<dbReference type="Pfam" id="PF01545">
    <property type="entry name" value="Cation_efflux"/>
    <property type="match status" value="1"/>
</dbReference>
<dbReference type="InterPro" id="IPR050681">
    <property type="entry name" value="CDF/SLC30A"/>
</dbReference>
<name>A0ABM0VYJ1_CAMSA</name>
<evidence type="ECO:0000256" key="2">
    <source>
        <dbReference type="ARBA" id="ARBA00008873"/>
    </source>
</evidence>
<dbReference type="Gene3D" id="1.20.1510.10">
    <property type="entry name" value="Cation efflux protein transmembrane domain"/>
    <property type="match status" value="1"/>
</dbReference>
<evidence type="ECO:0000256" key="4">
    <source>
        <dbReference type="ARBA" id="ARBA00022692"/>
    </source>
</evidence>
<keyword evidence="12" id="KW-1185">Reference proteome</keyword>
<dbReference type="Pfam" id="PF16916">
    <property type="entry name" value="ZT_dimer"/>
    <property type="match status" value="1"/>
</dbReference>
<evidence type="ECO:0000259" key="10">
    <source>
        <dbReference type="Pfam" id="PF01545"/>
    </source>
</evidence>
<evidence type="ECO:0000313" key="12">
    <source>
        <dbReference type="Proteomes" id="UP000694864"/>
    </source>
</evidence>
<evidence type="ECO:0000259" key="11">
    <source>
        <dbReference type="Pfam" id="PF16916"/>
    </source>
</evidence>
<keyword evidence="7" id="KW-0406">Ion transport</keyword>
<feature type="domain" description="Cation efflux protein cytoplasmic" evidence="11">
    <location>
        <begin position="182"/>
        <end position="255"/>
    </location>
</feature>
<dbReference type="InterPro" id="IPR027470">
    <property type="entry name" value="Cation_efflux_CTD"/>
</dbReference>
<sequence>MTNISLFSLYASRWEATPNRTYGYFRIEVLAIFASILLTWALNVWIVCEAIRRLCHQNREIKGPLMFGVACFGVIVNSVMVFLLGHGHHGHSHDHGHDHHTEEDTEAEGETMNINVLGAYLHVIGDLLQNVGVMISVGLIWWKPKLKIIDLICTFIFSVLALVRTLSTTRKLLDILMETAPREIDPSRLSAGLCDMDEVTAVHELHIWSITVGKVSLSCHVRIKPDADTDATLDKVIEYIKREHKINHVTIQVEREQNP</sequence>
<evidence type="ECO:0000256" key="3">
    <source>
        <dbReference type="ARBA" id="ARBA00022448"/>
    </source>
</evidence>
<feature type="domain" description="Cation efflux protein transmembrane" evidence="10">
    <location>
        <begin position="4"/>
        <end position="177"/>
    </location>
</feature>
<evidence type="ECO:0000256" key="5">
    <source>
        <dbReference type="ARBA" id="ARBA00022906"/>
    </source>
</evidence>
<reference evidence="12" key="1">
    <citation type="journal article" date="2014" name="Nat. Commun.">
        <title>The emerging biofuel crop Camelina sativa retains a highly undifferentiated hexaploid genome structure.</title>
        <authorList>
            <person name="Kagale S."/>
            <person name="Koh C."/>
            <person name="Nixon J."/>
            <person name="Bollina V."/>
            <person name="Clarke W.E."/>
            <person name="Tuteja R."/>
            <person name="Spillane C."/>
            <person name="Robinson S.J."/>
            <person name="Links M.G."/>
            <person name="Clarke C."/>
            <person name="Higgins E.E."/>
            <person name="Huebert T."/>
            <person name="Sharpe A.G."/>
            <person name="Parkin I.A."/>
        </authorList>
    </citation>
    <scope>NUCLEOTIDE SEQUENCE [LARGE SCALE GENOMIC DNA]</scope>
    <source>
        <strain evidence="12">cv. DH55</strain>
    </source>
</reference>
<dbReference type="SUPFAM" id="SSF161111">
    <property type="entry name" value="Cation efflux protein transmembrane domain-like"/>
    <property type="match status" value="1"/>
</dbReference>
<feature type="transmembrane region" description="Helical" evidence="9">
    <location>
        <begin position="148"/>
        <end position="167"/>
    </location>
</feature>
<keyword evidence="5" id="KW-0864">Zinc transport</keyword>
<dbReference type="GeneID" id="104743746"/>
<organism evidence="12 13">
    <name type="scientific">Camelina sativa</name>
    <name type="common">False flax</name>
    <name type="synonym">Myagrum sativum</name>
    <dbReference type="NCBI Taxonomy" id="90675"/>
    <lineage>
        <taxon>Eukaryota</taxon>
        <taxon>Viridiplantae</taxon>
        <taxon>Streptophyta</taxon>
        <taxon>Embryophyta</taxon>
        <taxon>Tracheophyta</taxon>
        <taxon>Spermatophyta</taxon>
        <taxon>Magnoliopsida</taxon>
        <taxon>eudicotyledons</taxon>
        <taxon>Gunneridae</taxon>
        <taxon>Pentapetalae</taxon>
        <taxon>rosids</taxon>
        <taxon>malvids</taxon>
        <taxon>Brassicales</taxon>
        <taxon>Brassicaceae</taxon>
        <taxon>Camelineae</taxon>
        <taxon>Camelina</taxon>
    </lineage>
</organism>
<keyword evidence="5" id="KW-0862">Zinc</keyword>
<dbReference type="SUPFAM" id="SSF160240">
    <property type="entry name" value="Cation efflux protein cytoplasmic domain-like"/>
    <property type="match status" value="1"/>
</dbReference>
<proteinExistence type="inferred from homology"/>
<evidence type="ECO:0000256" key="7">
    <source>
        <dbReference type="ARBA" id="ARBA00023065"/>
    </source>
</evidence>
<evidence type="ECO:0000256" key="8">
    <source>
        <dbReference type="ARBA" id="ARBA00023136"/>
    </source>
</evidence>
<dbReference type="Proteomes" id="UP000694864">
    <property type="component" value="Chromosome 14"/>
</dbReference>
<dbReference type="InterPro" id="IPR002524">
    <property type="entry name" value="Cation_efflux"/>
</dbReference>
<evidence type="ECO:0000256" key="1">
    <source>
        <dbReference type="ARBA" id="ARBA00004141"/>
    </source>
</evidence>
<dbReference type="InterPro" id="IPR036837">
    <property type="entry name" value="Cation_efflux_CTD_sf"/>
</dbReference>